<name>A0A4P9ZVI7_9FUNG</name>
<dbReference type="EMBL" id="ML002471">
    <property type="protein sequence ID" value="RKP37605.1"/>
    <property type="molecule type" value="Genomic_DNA"/>
</dbReference>
<evidence type="ECO:0008006" key="4">
    <source>
        <dbReference type="Google" id="ProtNLM"/>
    </source>
</evidence>
<organism evidence="2 3">
    <name type="scientific">Dimargaris cristalligena</name>
    <dbReference type="NCBI Taxonomy" id="215637"/>
    <lineage>
        <taxon>Eukaryota</taxon>
        <taxon>Fungi</taxon>
        <taxon>Fungi incertae sedis</taxon>
        <taxon>Zoopagomycota</taxon>
        <taxon>Kickxellomycotina</taxon>
        <taxon>Dimargaritomycetes</taxon>
        <taxon>Dimargaritales</taxon>
        <taxon>Dimargaritaceae</taxon>
        <taxon>Dimargaris</taxon>
    </lineage>
</organism>
<reference evidence="3" key="1">
    <citation type="journal article" date="2018" name="Nat. Microbiol.">
        <title>Leveraging single-cell genomics to expand the fungal tree of life.</title>
        <authorList>
            <person name="Ahrendt S.R."/>
            <person name="Quandt C.A."/>
            <person name="Ciobanu D."/>
            <person name="Clum A."/>
            <person name="Salamov A."/>
            <person name="Andreopoulos B."/>
            <person name="Cheng J.F."/>
            <person name="Woyke T."/>
            <person name="Pelin A."/>
            <person name="Henrissat B."/>
            <person name="Reynolds N.K."/>
            <person name="Benny G.L."/>
            <person name="Smith M.E."/>
            <person name="James T.Y."/>
            <person name="Grigoriev I.V."/>
        </authorList>
    </citation>
    <scope>NUCLEOTIDE SEQUENCE [LARGE SCALE GENOMIC DNA]</scope>
    <source>
        <strain evidence="3">RSA 468</strain>
    </source>
</reference>
<protein>
    <recommendedName>
        <fullName evidence="4">F-box domain-containing protein</fullName>
    </recommendedName>
</protein>
<accession>A0A4P9ZVI7</accession>
<gene>
    <name evidence="2" type="ORF">BJ085DRAFT_36943</name>
</gene>
<evidence type="ECO:0000256" key="1">
    <source>
        <dbReference type="SAM" id="SignalP"/>
    </source>
</evidence>
<keyword evidence="1" id="KW-0732">Signal</keyword>
<evidence type="ECO:0000313" key="2">
    <source>
        <dbReference type="EMBL" id="RKP37605.1"/>
    </source>
</evidence>
<dbReference type="AlphaFoldDB" id="A0A4P9ZVI7"/>
<feature type="chain" id="PRO_5020329088" description="F-box domain-containing protein" evidence="1">
    <location>
        <begin position="19"/>
        <end position="528"/>
    </location>
</feature>
<feature type="signal peptide" evidence="1">
    <location>
        <begin position="1"/>
        <end position="18"/>
    </location>
</feature>
<keyword evidence="3" id="KW-1185">Reference proteome</keyword>
<sequence>MKLFVVALCIAQLSIASALPYGNPINIPLTYSHNPLSSTLQNIGYSPYEHGNTRAGDLYADAYSNWDDVEAGPEVYSDVPNYGRNSKYVDAAEKIESESQTPPLPWNSNRPRERFPEQLHDVETQVAAASRPYIARYSTASKEKRKEIQTGFVFKDLMALPQELFNIIVDQLSLGSLWQLSNAFENMPEKFMSNRRMQLLIETKVWPCLESGTADFAAFKKLLPVQVNSALLVRAWEFLYGTAYKELRLMRIGGKLMRAHLKSASIPGIFQAIHADWGYLHYGELSASQRSVAFPLVELLSAEPMDDLLQAYLQYKLNAQRASSGPLTIAIDSNAPERVNNQASVTFDWHFGEYPIYEETLMGIGAVLAFNGEYRKLLGLLEAMDRGCSSTSPTLPRYLALLVLEFGGIEFHARALHLATKASPMKAMAQQLGMAKAAALLPEGQPAWDTLQTLKQATARKFIHMDYDAQGKLRLAIRVCRSTVVNLLPDLDTQESAWLPTSEVEAILDSVSMSIPDWLPEYTQYMAN</sequence>
<evidence type="ECO:0000313" key="3">
    <source>
        <dbReference type="Proteomes" id="UP000268162"/>
    </source>
</evidence>
<proteinExistence type="predicted"/>
<dbReference type="Proteomes" id="UP000268162">
    <property type="component" value="Unassembled WGS sequence"/>
</dbReference>